<sequence>MATNDFETRHAAGDGSGTLADEIILTTDRDAIVTEAPKERFRLGFFSTACLLINRMIGTGIFNSPGTVIRGTNSTGGAMLLWFAGTLYGLAGIHVYIEYGLNVPRYVIDGIEQAVPRSGADLHYLQYVYRWWYYKKDTVLLSGCLFGISFICIGNMASNCIAFAVRVLAAADVGQGTLNNNGLVRGIALAAAAFACIIHSVSRRGGIWLSNFLACVKVGILLLIIVAAIRVGVLGKGVIQGNFQTAFTAVTDTKKLKATGAHDLARVDGGARGYAKAFLSIIFAFSGFDQANYVLGEISRPRKTYPRAAFFAVGLVSVLYIVINVCYMAVVTAFEQQHGLANSPSPELVALLFFKHAFPSDTNSPDRAFNALLALSSFGNVIVMTYTAARMKQEIAKQGFLPFPQFLGRNFDVSLGRLVVYLRTKGLHLRFITPENHREPTPVGALLLHLLSCIILIFATFGMEALDAYDLLSGLIAYLTTAWFGTFLALGILILRVFGPPQTENSGPGQPEKTWKEMTKGSGINSYLSVACALLYLVLNLFPVIVSWIQSAVTLDASATLAWWLVPGISWIVLGFSFAWWVGFLVLANYRSKKQQKEFVYEIRPEFDWAEPGRHGDGEGRGDDGKVLAHETVVLAWVGGEMGMFAESEGWEEGRRERRLRGKRLKHRQGTVVSVEESRAPGRTDFDEFDLGEEYGGDERQESGMWRA</sequence>
<feature type="transmembrane region" description="Helical" evidence="6">
    <location>
        <begin position="308"/>
        <end position="330"/>
    </location>
</feature>
<feature type="transmembrane region" description="Helical" evidence="6">
    <location>
        <begin position="526"/>
        <end position="549"/>
    </location>
</feature>
<feature type="transmembrane region" description="Helical" evidence="6">
    <location>
        <begin position="79"/>
        <end position="97"/>
    </location>
</feature>
<feature type="compositionally biased region" description="Basic and acidic residues" evidence="5">
    <location>
        <begin position="676"/>
        <end position="686"/>
    </location>
</feature>
<keyword evidence="3 6" id="KW-1133">Transmembrane helix</keyword>
<dbReference type="Pfam" id="PF13520">
    <property type="entry name" value="AA_permease_2"/>
    <property type="match status" value="1"/>
</dbReference>
<dbReference type="PANTHER" id="PTHR11785">
    <property type="entry name" value="AMINO ACID TRANSPORTER"/>
    <property type="match status" value="1"/>
</dbReference>
<feature type="transmembrane region" description="Helical" evidence="6">
    <location>
        <begin position="207"/>
        <end position="229"/>
    </location>
</feature>
<evidence type="ECO:0000256" key="4">
    <source>
        <dbReference type="ARBA" id="ARBA00023136"/>
    </source>
</evidence>
<dbReference type="InterPro" id="IPR002293">
    <property type="entry name" value="AA/rel_permease1"/>
</dbReference>
<keyword evidence="2 6" id="KW-0812">Transmembrane</keyword>
<organism evidence="7 8">
    <name type="scientific">Schizothecium vesticola</name>
    <dbReference type="NCBI Taxonomy" id="314040"/>
    <lineage>
        <taxon>Eukaryota</taxon>
        <taxon>Fungi</taxon>
        <taxon>Dikarya</taxon>
        <taxon>Ascomycota</taxon>
        <taxon>Pezizomycotina</taxon>
        <taxon>Sordariomycetes</taxon>
        <taxon>Sordariomycetidae</taxon>
        <taxon>Sordariales</taxon>
        <taxon>Schizotheciaceae</taxon>
        <taxon>Schizothecium</taxon>
    </lineage>
</organism>
<keyword evidence="8" id="KW-1185">Reference proteome</keyword>
<dbReference type="Gene3D" id="1.20.1740.10">
    <property type="entry name" value="Amino acid/polyamine transporter I"/>
    <property type="match status" value="1"/>
</dbReference>
<dbReference type="InterPro" id="IPR050598">
    <property type="entry name" value="AminoAcid_Transporter"/>
</dbReference>
<dbReference type="PANTHER" id="PTHR11785:SF353">
    <property type="entry name" value="METHIONINE TRANSPORTER (EUROFUNG)"/>
    <property type="match status" value="1"/>
</dbReference>
<feature type="region of interest" description="Disordered" evidence="5">
    <location>
        <begin position="671"/>
        <end position="708"/>
    </location>
</feature>
<evidence type="ECO:0000256" key="1">
    <source>
        <dbReference type="ARBA" id="ARBA00004141"/>
    </source>
</evidence>
<feature type="transmembrane region" description="Helical" evidence="6">
    <location>
        <begin position="443"/>
        <end position="463"/>
    </location>
</feature>
<comment type="subcellular location">
    <subcellularLocation>
        <location evidence="1">Membrane</location>
        <topology evidence="1">Multi-pass membrane protein</topology>
    </subcellularLocation>
</comment>
<feature type="transmembrane region" description="Helical" evidence="6">
    <location>
        <begin position="475"/>
        <end position="498"/>
    </location>
</feature>
<evidence type="ECO:0000256" key="5">
    <source>
        <dbReference type="SAM" id="MobiDB-lite"/>
    </source>
</evidence>
<dbReference type="GO" id="GO:0016020">
    <property type="term" value="C:membrane"/>
    <property type="evidence" value="ECO:0007669"/>
    <property type="project" value="UniProtKB-SubCell"/>
</dbReference>
<protein>
    <submittedName>
        <fullName evidence="7">Amino acid permease-domain-containing protein</fullName>
    </submittedName>
</protein>
<dbReference type="AlphaFoldDB" id="A0AA40F7M8"/>
<reference evidence="7" key="1">
    <citation type="submission" date="2023-06" db="EMBL/GenBank/DDBJ databases">
        <title>Genome-scale phylogeny and comparative genomics of the fungal order Sordariales.</title>
        <authorList>
            <consortium name="Lawrence Berkeley National Laboratory"/>
            <person name="Hensen N."/>
            <person name="Bonometti L."/>
            <person name="Westerberg I."/>
            <person name="Brannstrom I.O."/>
            <person name="Guillou S."/>
            <person name="Cros-Aarteil S."/>
            <person name="Calhoun S."/>
            <person name="Haridas S."/>
            <person name="Kuo A."/>
            <person name="Mondo S."/>
            <person name="Pangilinan J."/>
            <person name="Riley R."/>
            <person name="LaButti K."/>
            <person name="Andreopoulos B."/>
            <person name="Lipzen A."/>
            <person name="Chen C."/>
            <person name="Yanf M."/>
            <person name="Daum C."/>
            <person name="Ng V."/>
            <person name="Clum A."/>
            <person name="Steindorff A."/>
            <person name="Ohm R."/>
            <person name="Martin F."/>
            <person name="Silar P."/>
            <person name="Natvig D."/>
            <person name="Lalanne C."/>
            <person name="Gautier V."/>
            <person name="Ament-velasquez S.L."/>
            <person name="Kruys A."/>
            <person name="Hutchinson M.I."/>
            <person name="Powell A.J."/>
            <person name="Barry K."/>
            <person name="Miller A.N."/>
            <person name="Grigoriev I.V."/>
            <person name="Debuchy R."/>
            <person name="Gladieux P."/>
            <person name="Thoren M.H."/>
            <person name="Johannesson H."/>
        </authorList>
    </citation>
    <scope>NUCLEOTIDE SEQUENCE</scope>
    <source>
        <strain evidence="7">SMH3187-1</strain>
    </source>
</reference>
<feature type="transmembrane region" description="Helical" evidence="6">
    <location>
        <begin position="368"/>
        <end position="389"/>
    </location>
</feature>
<dbReference type="Proteomes" id="UP001172155">
    <property type="component" value="Unassembled WGS sequence"/>
</dbReference>
<feature type="transmembrane region" description="Helical" evidence="6">
    <location>
        <begin position="139"/>
        <end position="171"/>
    </location>
</feature>
<evidence type="ECO:0000313" key="7">
    <source>
        <dbReference type="EMBL" id="KAK0752576.1"/>
    </source>
</evidence>
<name>A0AA40F7M8_9PEZI</name>
<keyword evidence="4 6" id="KW-0472">Membrane</keyword>
<feature type="transmembrane region" description="Helical" evidence="6">
    <location>
        <begin position="183"/>
        <end position="201"/>
    </location>
</feature>
<feature type="transmembrane region" description="Helical" evidence="6">
    <location>
        <begin position="561"/>
        <end position="587"/>
    </location>
</feature>
<feature type="compositionally biased region" description="Acidic residues" evidence="5">
    <location>
        <begin position="687"/>
        <end position="696"/>
    </location>
</feature>
<evidence type="ECO:0000256" key="2">
    <source>
        <dbReference type="ARBA" id="ARBA00022692"/>
    </source>
</evidence>
<evidence type="ECO:0000313" key="8">
    <source>
        <dbReference type="Proteomes" id="UP001172155"/>
    </source>
</evidence>
<gene>
    <name evidence="7" type="ORF">B0T18DRAFT_93449</name>
</gene>
<comment type="caution">
    <text evidence="7">The sequence shown here is derived from an EMBL/GenBank/DDBJ whole genome shotgun (WGS) entry which is preliminary data.</text>
</comment>
<dbReference type="EMBL" id="JAUKUD010000002">
    <property type="protein sequence ID" value="KAK0752576.1"/>
    <property type="molecule type" value="Genomic_DNA"/>
</dbReference>
<dbReference type="GO" id="GO:0015179">
    <property type="term" value="F:L-amino acid transmembrane transporter activity"/>
    <property type="evidence" value="ECO:0007669"/>
    <property type="project" value="TreeGrafter"/>
</dbReference>
<accession>A0AA40F7M8</accession>
<proteinExistence type="predicted"/>
<evidence type="ECO:0000256" key="3">
    <source>
        <dbReference type="ARBA" id="ARBA00022989"/>
    </source>
</evidence>
<evidence type="ECO:0000256" key="6">
    <source>
        <dbReference type="SAM" id="Phobius"/>
    </source>
</evidence>